<comment type="caution">
    <text evidence="1">The sequence shown here is derived from an EMBL/GenBank/DDBJ whole genome shotgun (WGS) entry which is preliminary data.</text>
</comment>
<evidence type="ECO:0000313" key="1">
    <source>
        <dbReference type="EMBL" id="CAG7697834.1"/>
    </source>
</evidence>
<gene>
    <name evidence="1" type="ORF">AFUS01_LOCUS4050</name>
</gene>
<dbReference type="Proteomes" id="UP000708208">
    <property type="component" value="Unassembled WGS sequence"/>
</dbReference>
<reference evidence="1" key="1">
    <citation type="submission" date="2021-06" db="EMBL/GenBank/DDBJ databases">
        <authorList>
            <person name="Hodson N. C."/>
            <person name="Mongue J. A."/>
            <person name="Jaron S. K."/>
        </authorList>
    </citation>
    <scope>NUCLEOTIDE SEQUENCE</scope>
</reference>
<name>A0A8J2NLR6_9HEXA</name>
<dbReference type="EMBL" id="CAJVCH010025064">
    <property type="protein sequence ID" value="CAG7697834.1"/>
    <property type="molecule type" value="Genomic_DNA"/>
</dbReference>
<keyword evidence="2" id="KW-1185">Reference proteome</keyword>
<organism evidence="1 2">
    <name type="scientific">Allacma fusca</name>
    <dbReference type="NCBI Taxonomy" id="39272"/>
    <lineage>
        <taxon>Eukaryota</taxon>
        <taxon>Metazoa</taxon>
        <taxon>Ecdysozoa</taxon>
        <taxon>Arthropoda</taxon>
        <taxon>Hexapoda</taxon>
        <taxon>Collembola</taxon>
        <taxon>Symphypleona</taxon>
        <taxon>Sminthuridae</taxon>
        <taxon>Allacma</taxon>
    </lineage>
</organism>
<proteinExistence type="predicted"/>
<dbReference type="AlphaFoldDB" id="A0A8J2NLR6"/>
<protein>
    <submittedName>
        <fullName evidence="1">Uncharacterized protein</fullName>
    </submittedName>
</protein>
<evidence type="ECO:0000313" key="2">
    <source>
        <dbReference type="Proteomes" id="UP000708208"/>
    </source>
</evidence>
<sequence length="82" mass="9637">MELETIRFGLKFRLDTFMIEYCLPRVPKLRQISFYWNYNLSAPLLRDSIGHLERIVICKFAGNLFQNGMAKVAEMLPNVLIE</sequence>
<accession>A0A8J2NLR6</accession>